<dbReference type="AlphaFoldDB" id="A0A4P1JR90"/>
<dbReference type="EMBL" id="LR588407">
    <property type="protein sequence ID" value="VTO10635.1"/>
    <property type="molecule type" value="Genomic_DNA"/>
</dbReference>
<dbReference type="PROSITE" id="PS50977">
    <property type="entry name" value="HTH_TETR_2"/>
    <property type="match status" value="1"/>
</dbReference>
<dbReference type="GO" id="GO:0003700">
    <property type="term" value="F:DNA-binding transcription factor activity"/>
    <property type="evidence" value="ECO:0007669"/>
    <property type="project" value="TreeGrafter"/>
</dbReference>
<dbReference type="Pfam" id="PF00440">
    <property type="entry name" value="TetR_N"/>
    <property type="match status" value="1"/>
</dbReference>
<dbReference type="PANTHER" id="PTHR30055:SF226">
    <property type="entry name" value="HTH-TYPE TRANSCRIPTIONAL REGULATOR PKSA"/>
    <property type="match status" value="1"/>
</dbReference>
<dbReference type="Proteomes" id="UP000309952">
    <property type="component" value="Chromosome"/>
</dbReference>
<keyword evidence="1 2" id="KW-0238">DNA-binding</keyword>
<name>A0A4P1JR90_9CAUL</name>
<dbReference type="Gene3D" id="1.10.357.10">
    <property type="entry name" value="Tetracycline Repressor, domain 2"/>
    <property type="match status" value="1"/>
</dbReference>
<dbReference type="InterPro" id="IPR009057">
    <property type="entry name" value="Homeodomain-like_sf"/>
</dbReference>
<evidence type="ECO:0000256" key="1">
    <source>
        <dbReference type="ARBA" id="ARBA00023125"/>
    </source>
</evidence>
<feature type="domain" description="HTH tetR-type" evidence="3">
    <location>
        <begin position="31"/>
        <end position="91"/>
    </location>
</feature>
<dbReference type="PANTHER" id="PTHR30055">
    <property type="entry name" value="HTH-TYPE TRANSCRIPTIONAL REGULATOR RUTR"/>
    <property type="match status" value="1"/>
</dbReference>
<dbReference type="PRINTS" id="PR00455">
    <property type="entry name" value="HTHTETR"/>
</dbReference>
<gene>
    <name evidence="4" type="primary">bepR</name>
    <name evidence="4" type="ORF">NCTC9239_00081</name>
</gene>
<reference evidence="4 5" key="1">
    <citation type="submission" date="2019-04" db="EMBL/GenBank/DDBJ databases">
        <authorList>
            <consortium name="Pathogen Informatics"/>
        </authorList>
    </citation>
    <scope>NUCLEOTIDE SEQUENCE [LARGE SCALE GENOMIC DNA]</scope>
    <source>
        <strain evidence="4 5">NCTC9239</strain>
    </source>
</reference>
<organism evidence="4 5">
    <name type="scientific">Brevundimonas vancanneytii</name>
    <dbReference type="NCBI Taxonomy" id="1325724"/>
    <lineage>
        <taxon>Bacteria</taxon>
        <taxon>Pseudomonadati</taxon>
        <taxon>Pseudomonadota</taxon>
        <taxon>Alphaproteobacteria</taxon>
        <taxon>Caulobacterales</taxon>
        <taxon>Caulobacteraceae</taxon>
        <taxon>Brevundimonas</taxon>
    </lineage>
</organism>
<evidence type="ECO:0000313" key="4">
    <source>
        <dbReference type="EMBL" id="VTO10635.1"/>
    </source>
</evidence>
<dbReference type="GO" id="GO:0000976">
    <property type="term" value="F:transcription cis-regulatory region binding"/>
    <property type="evidence" value="ECO:0007669"/>
    <property type="project" value="TreeGrafter"/>
</dbReference>
<keyword evidence="5" id="KW-1185">Reference proteome</keyword>
<protein>
    <submittedName>
        <fullName evidence="4">HTH-type transcriptional repressor BepR</fullName>
    </submittedName>
</protein>
<proteinExistence type="predicted"/>
<dbReference type="InterPro" id="IPR001647">
    <property type="entry name" value="HTH_TetR"/>
</dbReference>
<evidence type="ECO:0000313" key="5">
    <source>
        <dbReference type="Proteomes" id="UP000309952"/>
    </source>
</evidence>
<evidence type="ECO:0000259" key="3">
    <source>
        <dbReference type="PROSITE" id="PS50977"/>
    </source>
</evidence>
<dbReference type="SUPFAM" id="SSF46689">
    <property type="entry name" value="Homeodomain-like"/>
    <property type="match status" value="1"/>
</dbReference>
<evidence type="ECO:0000256" key="2">
    <source>
        <dbReference type="PROSITE-ProRule" id="PRU00335"/>
    </source>
</evidence>
<sequence length="147" mass="15193">MDGATFSSAPATPGAAAELPARLNRRQAAKLRTRQRVLAAATDLFKDVGYAKGTIRAIAKKAGMSTGAVFANFDDKDDLYVAAFGHPPLTPEQGLCLAAALRQAEAFIRGFDDDPLQEGIPELLQVITAALPPPPPAPAPATGGADA</sequence>
<accession>A0A4P1JR90</accession>
<feature type="DNA-binding region" description="H-T-H motif" evidence="2">
    <location>
        <begin position="54"/>
        <end position="73"/>
    </location>
</feature>
<dbReference type="InterPro" id="IPR050109">
    <property type="entry name" value="HTH-type_TetR-like_transc_reg"/>
</dbReference>
<dbReference type="RefSeq" id="WP_138140620.1">
    <property type="nucleotide sequence ID" value="NZ_LR588407.1"/>
</dbReference>
<dbReference type="KEGG" id="bvy:NCTC9239_00081"/>